<dbReference type="InterPro" id="IPR036388">
    <property type="entry name" value="WH-like_DNA-bd_sf"/>
</dbReference>
<reference evidence="6" key="1">
    <citation type="submission" date="2023-03" db="EMBL/GenBank/DDBJ databases">
        <title>Actinoallomurus iriomotensis NBRC 103681.</title>
        <authorList>
            <person name="Ichikawa N."/>
            <person name="Sato H."/>
            <person name="Tonouchi N."/>
        </authorList>
    </citation>
    <scope>NUCLEOTIDE SEQUENCE</scope>
    <source>
        <strain evidence="6">NBRC 103681</strain>
    </source>
</reference>
<evidence type="ECO:0000256" key="3">
    <source>
        <dbReference type="ARBA" id="ARBA00023163"/>
    </source>
</evidence>
<evidence type="ECO:0000313" key="7">
    <source>
        <dbReference type="Proteomes" id="UP001165135"/>
    </source>
</evidence>
<dbReference type="PROSITE" id="PS50956">
    <property type="entry name" value="HTH_ASNC_2"/>
    <property type="match status" value="1"/>
</dbReference>
<dbReference type="RefSeq" id="WP_285617610.1">
    <property type="nucleotide sequence ID" value="NZ_BSTJ01000001.1"/>
</dbReference>
<dbReference type="InterPro" id="IPR000485">
    <property type="entry name" value="AsnC-type_HTH_dom"/>
</dbReference>
<dbReference type="Pfam" id="PF13404">
    <property type="entry name" value="HTH_AsnC-type"/>
    <property type="match status" value="1"/>
</dbReference>
<evidence type="ECO:0000259" key="5">
    <source>
        <dbReference type="PROSITE" id="PS50956"/>
    </source>
</evidence>
<dbReference type="InterPro" id="IPR036390">
    <property type="entry name" value="WH_DNA-bd_sf"/>
</dbReference>
<keyword evidence="2" id="KW-0238">DNA-binding</keyword>
<feature type="domain" description="HTH asnC-type" evidence="5">
    <location>
        <begin position="44"/>
        <end position="104"/>
    </location>
</feature>
<dbReference type="GO" id="GO:0043565">
    <property type="term" value="F:sequence-specific DNA binding"/>
    <property type="evidence" value="ECO:0007669"/>
    <property type="project" value="InterPro"/>
</dbReference>
<evidence type="ECO:0000256" key="4">
    <source>
        <dbReference type="SAM" id="MobiDB-lite"/>
    </source>
</evidence>
<dbReference type="SUPFAM" id="SSF46785">
    <property type="entry name" value="Winged helix' DNA-binding domain"/>
    <property type="match status" value="1"/>
</dbReference>
<dbReference type="EMBL" id="BSTJ01000001">
    <property type="protein sequence ID" value="GLY72547.1"/>
    <property type="molecule type" value="Genomic_DNA"/>
</dbReference>
<dbReference type="PANTHER" id="PTHR30154">
    <property type="entry name" value="LEUCINE-RESPONSIVE REGULATORY PROTEIN"/>
    <property type="match status" value="1"/>
</dbReference>
<sequence>MSAHSLLRAFTSPTDWVGLHWLSDNQAAALRPDPPVADNGPIELDTGDETLLEALARDGRMGYAELATITGWSDSTVKRRMDHLRRNGILTYMVDIPSATLGLPVEARLWMRVRPAAWITARVRVRCSGATNPASSAWRAPVRPQSTGPATKPP</sequence>
<gene>
    <name evidence="6" type="ORF">Airi01_008140</name>
</gene>
<dbReference type="GO" id="GO:0005829">
    <property type="term" value="C:cytosol"/>
    <property type="evidence" value="ECO:0007669"/>
    <property type="project" value="TreeGrafter"/>
</dbReference>
<protein>
    <recommendedName>
        <fullName evidence="5">HTH asnC-type domain-containing protein</fullName>
    </recommendedName>
</protein>
<dbReference type="Proteomes" id="UP001165135">
    <property type="component" value="Unassembled WGS sequence"/>
</dbReference>
<comment type="caution">
    <text evidence="6">The sequence shown here is derived from an EMBL/GenBank/DDBJ whole genome shotgun (WGS) entry which is preliminary data.</text>
</comment>
<dbReference type="InterPro" id="IPR019888">
    <property type="entry name" value="Tscrpt_reg_AsnC-like"/>
</dbReference>
<organism evidence="6 7">
    <name type="scientific">Actinoallomurus iriomotensis</name>
    <dbReference type="NCBI Taxonomy" id="478107"/>
    <lineage>
        <taxon>Bacteria</taxon>
        <taxon>Bacillati</taxon>
        <taxon>Actinomycetota</taxon>
        <taxon>Actinomycetes</taxon>
        <taxon>Streptosporangiales</taxon>
        <taxon>Thermomonosporaceae</taxon>
        <taxon>Actinoallomurus</taxon>
    </lineage>
</organism>
<evidence type="ECO:0000256" key="1">
    <source>
        <dbReference type="ARBA" id="ARBA00023015"/>
    </source>
</evidence>
<evidence type="ECO:0000256" key="2">
    <source>
        <dbReference type="ARBA" id="ARBA00023125"/>
    </source>
</evidence>
<feature type="region of interest" description="Disordered" evidence="4">
    <location>
        <begin position="130"/>
        <end position="154"/>
    </location>
</feature>
<dbReference type="SMART" id="SM00344">
    <property type="entry name" value="HTH_ASNC"/>
    <property type="match status" value="1"/>
</dbReference>
<keyword evidence="1" id="KW-0805">Transcription regulation</keyword>
<keyword evidence="3" id="KW-0804">Transcription</keyword>
<dbReference type="PRINTS" id="PR00033">
    <property type="entry name" value="HTHASNC"/>
</dbReference>
<name>A0A9W6VMK6_9ACTN</name>
<dbReference type="GO" id="GO:0043200">
    <property type="term" value="P:response to amino acid"/>
    <property type="evidence" value="ECO:0007669"/>
    <property type="project" value="TreeGrafter"/>
</dbReference>
<proteinExistence type="predicted"/>
<dbReference type="AlphaFoldDB" id="A0A9W6VMK6"/>
<dbReference type="PANTHER" id="PTHR30154:SF34">
    <property type="entry name" value="TRANSCRIPTIONAL REGULATOR AZLB"/>
    <property type="match status" value="1"/>
</dbReference>
<evidence type="ECO:0000313" key="6">
    <source>
        <dbReference type="EMBL" id="GLY72547.1"/>
    </source>
</evidence>
<dbReference type="Gene3D" id="1.10.10.10">
    <property type="entry name" value="Winged helix-like DNA-binding domain superfamily/Winged helix DNA-binding domain"/>
    <property type="match status" value="1"/>
</dbReference>
<accession>A0A9W6VMK6</accession>
<feature type="compositionally biased region" description="Polar residues" evidence="4">
    <location>
        <begin position="144"/>
        <end position="154"/>
    </location>
</feature>